<evidence type="ECO:0000313" key="3">
    <source>
        <dbReference type="Proteomes" id="UP000729402"/>
    </source>
</evidence>
<feature type="region of interest" description="Disordered" evidence="1">
    <location>
        <begin position="1"/>
        <end position="50"/>
    </location>
</feature>
<accession>A0A8J5TFM4</accession>
<name>A0A8J5TFM4_ZIZPA</name>
<organism evidence="2 3">
    <name type="scientific">Zizania palustris</name>
    <name type="common">Northern wild rice</name>
    <dbReference type="NCBI Taxonomy" id="103762"/>
    <lineage>
        <taxon>Eukaryota</taxon>
        <taxon>Viridiplantae</taxon>
        <taxon>Streptophyta</taxon>
        <taxon>Embryophyta</taxon>
        <taxon>Tracheophyta</taxon>
        <taxon>Spermatophyta</taxon>
        <taxon>Magnoliopsida</taxon>
        <taxon>Liliopsida</taxon>
        <taxon>Poales</taxon>
        <taxon>Poaceae</taxon>
        <taxon>BOP clade</taxon>
        <taxon>Oryzoideae</taxon>
        <taxon>Oryzeae</taxon>
        <taxon>Zizaniinae</taxon>
        <taxon>Zizania</taxon>
    </lineage>
</organism>
<sequence>MAGRAEEGASGEACGGGRRWQCAEERPTEATSRAAEDSPSDLTPRTSLEPRDLTACLRLIDMETPPPLSLCQLHR</sequence>
<reference evidence="2" key="1">
    <citation type="journal article" date="2021" name="bioRxiv">
        <title>Whole Genome Assembly and Annotation of Northern Wild Rice, Zizania palustris L., Supports a Whole Genome Duplication in the Zizania Genus.</title>
        <authorList>
            <person name="Haas M."/>
            <person name="Kono T."/>
            <person name="Macchietto M."/>
            <person name="Millas R."/>
            <person name="McGilp L."/>
            <person name="Shao M."/>
            <person name="Duquette J."/>
            <person name="Hirsch C.N."/>
            <person name="Kimball J."/>
        </authorList>
    </citation>
    <scope>NUCLEOTIDE SEQUENCE</scope>
    <source>
        <tissue evidence="2">Fresh leaf tissue</tissue>
    </source>
</reference>
<dbReference type="Proteomes" id="UP000729402">
    <property type="component" value="Unassembled WGS sequence"/>
</dbReference>
<protein>
    <submittedName>
        <fullName evidence="2">Uncharacterized protein</fullName>
    </submittedName>
</protein>
<evidence type="ECO:0000256" key="1">
    <source>
        <dbReference type="SAM" id="MobiDB-lite"/>
    </source>
</evidence>
<proteinExistence type="predicted"/>
<dbReference type="EMBL" id="JAAALK010000086">
    <property type="protein sequence ID" value="KAG8082705.1"/>
    <property type="molecule type" value="Genomic_DNA"/>
</dbReference>
<gene>
    <name evidence="2" type="ORF">GUJ93_ZPchr0014g47679</name>
</gene>
<comment type="caution">
    <text evidence="2">The sequence shown here is derived from an EMBL/GenBank/DDBJ whole genome shotgun (WGS) entry which is preliminary data.</text>
</comment>
<evidence type="ECO:0000313" key="2">
    <source>
        <dbReference type="EMBL" id="KAG8082705.1"/>
    </source>
</evidence>
<keyword evidence="3" id="KW-1185">Reference proteome</keyword>
<reference evidence="2" key="2">
    <citation type="submission" date="2021-02" db="EMBL/GenBank/DDBJ databases">
        <authorList>
            <person name="Kimball J.A."/>
            <person name="Haas M.W."/>
            <person name="Macchietto M."/>
            <person name="Kono T."/>
            <person name="Duquette J."/>
            <person name="Shao M."/>
        </authorList>
    </citation>
    <scope>NUCLEOTIDE SEQUENCE</scope>
    <source>
        <tissue evidence="2">Fresh leaf tissue</tissue>
    </source>
</reference>
<dbReference type="AlphaFoldDB" id="A0A8J5TFM4"/>